<evidence type="ECO:0000313" key="2">
    <source>
        <dbReference type="Proteomes" id="UP000034805"/>
    </source>
</evidence>
<accession>A0A0P7X776</accession>
<organism evidence="1 2">
    <name type="scientific">Scleropages formosus</name>
    <name type="common">Asian bonytongue</name>
    <name type="synonym">Osteoglossum formosum</name>
    <dbReference type="NCBI Taxonomy" id="113540"/>
    <lineage>
        <taxon>Eukaryota</taxon>
        <taxon>Metazoa</taxon>
        <taxon>Chordata</taxon>
        <taxon>Craniata</taxon>
        <taxon>Vertebrata</taxon>
        <taxon>Euteleostomi</taxon>
        <taxon>Actinopterygii</taxon>
        <taxon>Neopterygii</taxon>
        <taxon>Teleostei</taxon>
        <taxon>Osteoglossocephala</taxon>
        <taxon>Osteoglossomorpha</taxon>
        <taxon>Osteoglossiformes</taxon>
        <taxon>Osteoglossidae</taxon>
        <taxon>Scleropages</taxon>
    </lineage>
</organism>
<feature type="non-terminal residue" evidence="1">
    <location>
        <position position="77"/>
    </location>
</feature>
<comment type="caution">
    <text evidence="1">The sequence shown here is derived from an EMBL/GenBank/DDBJ whole genome shotgun (WGS) entry which is preliminary data.</text>
</comment>
<gene>
    <name evidence="1" type="ORF">Z043_111019</name>
</gene>
<sequence>RGVASASRSSTIPACSATLRDTASLRLRTLSEGAAGGNCGSPSRGEDTAKPKAAENLTYAGYILPSYEMLLSLVGIL</sequence>
<dbReference type="AlphaFoldDB" id="A0A0P7X776"/>
<proteinExistence type="predicted"/>
<dbReference type="EMBL" id="JARO02003596">
    <property type="protein sequence ID" value="KPP70175.1"/>
    <property type="molecule type" value="Genomic_DNA"/>
</dbReference>
<evidence type="ECO:0000313" key="1">
    <source>
        <dbReference type="EMBL" id="KPP70175.1"/>
    </source>
</evidence>
<name>A0A0P7X776_SCLFO</name>
<feature type="non-terminal residue" evidence="1">
    <location>
        <position position="1"/>
    </location>
</feature>
<protein>
    <submittedName>
        <fullName evidence="1">Uncharacterized protein</fullName>
    </submittedName>
</protein>
<dbReference type="Proteomes" id="UP000034805">
    <property type="component" value="Unassembled WGS sequence"/>
</dbReference>
<reference evidence="1 2" key="1">
    <citation type="submission" date="2015-08" db="EMBL/GenBank/DDBJ databases">
        <title>The genome of the Asian arowana (Scleropages formosus).</title>
        <authorList>
            <person name="Tan M.H."/>
            <person name="Gan H.M."/>
            <person name="Croft L.J."/>
            <person name="Austin C.M."/>
        </authorList>
    </citation>
    <scope>NUCLEOTIDE SEQUENCE [LARGE SCALE GENOMIC DNA]</scope>
    <source>
        <strain evidence="1">Aro1</strain>
    </source>
</reference>